<evidence type="ECO:0000313" key="3">
    <source>
        <dbReference type="Proteomes" id="UP001162834"/>
    </source>
</evidence>
<name>A0A9E6XZI9_9ACTN</name>
<proteinExistence type="predicted"/>
<dbReference type="KEGG" id="sbae:DSM104329_03774"/>
<sequence>MIRSPSCTTRPLARLGAAAALLGAFLLVERAIAQPLLPAVLTATVRDLFEGRPGRLNGSPAVPARARMRGRGHDDAG</sequence>
<evidence type="ECO:0000313" key="2">
    <source>
        <dbReference type="EMBL" id="UGS37359.1"/>
    </source>
</evidence>
<dbReference type="Proteomes" id="UP001162834">
    <property type="component" value="Chromosome"/>
</dbReference>
<reference evidence="2" key="1">
    <citation type="journal article" date="2022" name="Int. J. Syst. Evol. Microbiol.">
        <title>Pseudomonas aegrilactucae sp. nov. and Pseudomonas morbosilactucae sp. nov., pathogens causing bacterial rot of lettuce in Japan.</title>
        <authorList>
            <person name="Sawada H."/>
            <person name="Fujikawa T."/>
            <person name="Satou M."/>
        </authorList>
    </citation>
    <scope>NUCLEOTIDE SEQUENCE</scope>
    <source>
        <strain evidence="2">0166_1</strain>
    </source>
</reference>
<organism evidence="2 3">
    <name type="scientific">Capillimicrobium parvum</name>
    <dbReference type="NCBI Taxonomy" id="2884022"/>
    <lineage>
        <taxon>Bacteria</taxon>
        <taxon>Bacillati</taxon>
        <taxon>Actinomycetota</taxon>
        <taxon>Thermoleophilia</taxon>
        <taxon>Solirubrobacterales</taxon>
        <taxon>Capillimicrobiaceae</taxon>
        <taxon>Capillimicrobium</taxon>
    </lineage>
</organism>
<keyword evidence="3" id="KW-1185">Reference proteome</keyword>
<protein>
    <submittedName>
        <fullName evidence="2">Uncharacterized protein</fullName>
    </submittedName>
</protein>
<dbReference type="RefSeq" id="WP_259311415.1">
    <property type="nucleotide sequence ID" value="NZ_CP087164.1"/>
</dbReference>
<accession>A0A9E6XZI9</accession>
<gene>
    <name evidence="2" type="ORF">DSM104329_03774</name>
</gene>
<dbReference type="AlphaFoldDB" id="A0A9E6XZI9"/>
<evidence type="ECO:0000256" key="1">
    <source>
        <dbReference type="SAM" id="MobiDB-lite"/>
    </source>
</evidence>
<feature type="region of interest" description="Disordered" evidence="1">
    <location>
        <begin position="52"/>
        <end position="77"/>
    </location>
</feature>
<dbReference type="EMBL" id="CP087164">
    <property type="protein sequence ID" value="UGS37359.1"/>
    <property type="molecule type" value="Genomic_DNA"/>
</dbReference>